<evidence type="ECO:0000313" key="3">
    <source>
        <dbReference type="EMBL" id="RIA89052.1"/>
    </source>
</evidence>
<dbReference type="Proteomes" id="UP000265703">
    <property type="component" value="Unassembled WGS sequence"/>
</dbReference>
<dbReference type="AlphaFoldDB" id="A0A397STK0"/>
<evidence type="ECO:0000256" key="1">
    <source>
        <dbReference type="ARBA" id="ARBA00022737"/>
    </source>
</evidence>
<dbReference type="InterPro" id="IPR036300">
    <property type="entry name" value="MIR_dom_sf"/>
</dbReference>
<dbReference type="SUPFAM" id="SSF82109">
    <property type="entry name" value="MIR domain"/>
    <property type="match status" value="1"/>
</dbReference>
<proteinExistence type="predicted"/>
<dbReference type="PROSITE" id="PS50919">
    <property type="entry name" value="MIR"/>
    <property type="match status" value="1"/>
</dbReference>
<gene>
    <name evidence="3" type="ORF">C1645_738938</name>
</gene>
<evidence type="ECO:0000259" key="2">
    <source>
        <dbReference type="PROSITE" id="PS50919"/>
    </source>
</evidence>
<protein>
    <recommendedName>
        <fullName evidence="2">MIR domain-containing protein</fullName>
    </recommendedName>
</protein>
<accession>A0A397STK0</accession>
<dbReference type="Gene3D" id="2.80.10.50">
    <property type="match status" value="1"/>
</dbReference>
<organism evidence="3 4">
    <name type="scientific">Glomus cerebriforme</name>
    <dbReference type="NCBI Taxonomy" id="658196"/>
    <lineage>
        <taxon>Eukaryota</taxon>
        <taxon>Fungi</taxon>
        <taxon>Fungi incertae sedis</taxon>
        <taxon>Mucoromycota</taxon>
        <taxon>Glomeromycotina</taxon>
        <taxon>Glomeromycetes</taxon>
        <taxon>Glomerales</taxon>
        <taxon>Glomeraceae</taxon>
        <taxon>Glomus</taxon>
    </lineage>
</organism>
<dbReference type="OrthoDB" id="5588846at2759"/>
<keyword evidence="1" id="KW-0677">Repeat</keyword>
<dbReference type="InterPro" id="IPR016093">
    <property type="entry name" value="MIR_motif"/>
</dbReference>
<reference evidence="3 4" key="1">
    <citation type="submission" date="2018-06" db="EMBL/GenBank/DDBJ databases">
        <title>Comparative genomics reveals the genomic features of Rhizophagus irregularis, R. cerebriforme, R. diaphanum and Gigaspora rosea, and their symbiotic lifestyle signature.</title>
        <authorList>
            <person name="Morin E."/>
            <person name="San Clemente H."/>
            <person name="Chen E.C.H."/>
            <person name="De La Providencia I."/>
            <person name="Hainaut M."/>
            <person name="Kuo A."/>
            <person name="Kohler A."/>
            <person name="Murat C."/>
            <person name="Tang N."/>
            <person name="Roy S."/>
            <person name="Loubradou J."/>
            <person name="Henrissat B."/>
            <person name="Grigoriev I.V."/>
            <person name="Corradi N."/>
            <person name="Roux C."/>
            <person name="Martin F.M."/>
        </authorList>
    </citation>
    <scope>NUCLEOTIDE SEQUENCE [LARGE SCALE GENOMIC DNA]</scope>
    <source>
        <strain evidence="3 4">DAOM 227022</strain>
    </source>
</reference>
<keyword evidence="4" id="KW-1185">Reference proteome</keyword>
<dbReference type="EMBL" id="QKYT01000235">
    <property type="protein sequence ID" value="RIA89052.1"/>
    <property type="molecule type" value="Genomic_DNA"/>
</dbReference>
<comment type="caution">
    <text evidence="3">The sequence shown here is derived from an EMBL/GenBank/DDBJ whole genome shotgun (WGS) entry which is preliminary data.</text>
</comment>
<evidence type="ECO:0000313" key="4">
    <source>
        <dbReference type="Proteomes" id="UP000265703"/>
    </source>
</evidence>
<sequence>MGYPKYDGTIHPDEWIKLLQQYGYGDDNISHVISLIDYTIKLPTGIYNIEQLHNALKEDISFTIFKNTNKRKLQSLNYIPESKGGNTSEFILNFRKLCYNAEINDIEEQKKYLYKSLAGNNHYNILLTEFYKKMENIDSMVELIKEFEEFVTEETNLIRNGSIIALKHVPTGKYLSSIDNLFYKTGTGTQLVFAGSLDLWTIKFDKVLANYTNNLITLQHVASNKFLGIYGEYKSPSTECSEVSCNNFLNNNYWGEKWKFNNSKLKNYRGYLKSNDIINLSIKKMYVNGQYTQNGPDTFLRSHDVQFTVGNDVFQEVLCHDERLGGNDEWCIELIKQG</sequence>
<feature type="domain" description="MIR" evidence="2">
    <location>
        <begin position="155"/>
        <end position="205"/>
    </location>
</feature>
<dbReference type="CDD" id="cd23263">
    <property type="entry name" value="beta-trefoil_MIR"/>
    <property type="match status" value="1"/>
</dbReference>
<name>A0A397STK0_9GLOM</name>